<dbReference type="Pfam" id="PF07571">
    <property type="entry name" value="TAF6_C"/>
    <property type="match status" value="1"/>
</dbReference>
<dbReference type="InterPro" id="IPR009072">
    <property type="entry name" value="Histone-fold"/>
</dbReference>
<comment type="similarity">
    <text evidence="2">Belongs to the TAF6 family.</text>
</comment>
<dbReference type="Proteomes" id="UP000045706">
    <property type="component" value="Unassembled WGS sequence"/>
</dbReference>
<dbReference type="GO" id="GO:0000124">
    <property type="term" value="C:SAGA complex"/>
    <property type="evidence" value="ECO:0007669"/>
    <property type="project" value="InterPro"/>
</dbReference>
<feature type="domain" description="TATA box binding protein associated factor (TAF) histone-like fold" evidence="8">
    <location>
        <begin position="77"/>
        <end position="140"/>
    </location>
</feature>
<feature type="non-terminal residue" evidence="9">
    <location>
        <position position="1"/>
    </location>
</feature>
<dbReference type="Pfam" id="PF02969">
    <property type="entry name" value="TAF"/>
    <property type="match status" value="1"/>
</dbReference>
<name>A0A0G4NBC4_VERLO</name>
<dbReference type="GO" id="GO:0003713">
    <property type="term" value="F:transcription coactivator activity"/>
    <property type="evidence" value="ECO:0007669"/>
    <property type="project" value="TreeGrafter"/>
</dbReference>
<dbReference type="CDD" id="cd22931">
    <property type="entry name" value="HFD_TAF6"/>
    <property type="match status" value="1"/>
</dbReference>
<dbReference type="Gene3D" id="1.25.40.770">
    <property type="entry name" value="TAF6, C-terminal HEAT repeat domain"/>
    <property type="match status" value="1"/>
</dbReference>
<sequence length="526" mass="57778">IQKPASVLPIDYLVEDVPWFNTVAITVLPVLESGKRGSSSVRAINHQFWPPLLAKRSQRTINAAAMAQPAQPETKLLWNPENVKDVAESVGISSLNEDALRVLTQDAEYRIGQVVIEALRFMRAARRTTLTVGDIAQALRVLDVEPLYGYESTRPLRYGEASLGPGQPLYYLEDEEVDFEKLINAPLPKVPRDMSFTAHWLAIEGVQPSIPQNPTTAESRSQELLPKGPGANPAMAALAGNDNVSLRPTVKHIISKELVLYFEKVQNALLDDNPDDEVVRLRHAALASVRTDPGLHQLIPYFVNFVANQVTHRLDDVFTLRRVMELTEALIENTNLFLDPYANAIAAPVLTCLLGRKLGADDATKDQHELREFSASLLGKIALRYAASNHLLRPKLVRTCLKFFMDPDKLPAAHYGAITGLAAAGGLEAVRVLVLKYLRAYSDEVLQRLKDKGEGLDFELLVGGIVRAIATLVADDRARANGVNGGPAATQTAELKEFIGPILGERIAGLGNKRLVEQVLEARTIQ</sequence>
<keyword evidence="4" id="KW-0804">Transcription</keyword>
<evidence type="ECO:0000259" key="8">
    <source>
        <dbReference type="SMART" id="SM00803"/>
    </source>
</evidence>
<reference evidence="10" key="1">
    <citation type="submission" date="2015-05" db="EMBL/GenBank/DDBJ databases">
        <authorList>
            <person name="Fogelqvist Johan"/>
        </authorList>
    </citation>
    <scope>NUCLEOTIDE SEQUENCE [LARGE SCALE GENOMIC DNA]</scope>
</reference>
<feature type="non-terminal residue" evidence="9">
    <location>
        <position position="526"/>
    </location>
</feature>
<evidence type="ECO:0000256" key="5">
    <source>
        <dbReference type="ARBA" id="ARBA00023242"/>
    </source>
</evidence>
<dbReference type="GO" id="GO:0046695">
    <property type="term" value="C:SLIK (SAGA-like) complex"/>
    <property type="evidence" value="ECO:0007669"/>
    <property type="project" value="InterPro"/>
</dbReference>
<evidence type="ECO:0000313" key="9">
    <source>
        <dbReference type="EMBL" id="CRK43896.1"/>
    </source>
</evidence>
<dbReference type="EMBL" id="CVQI01033717">
    <property type="protein sequence ID" value="CRK43896.1"/>
    <property type="molecule type" value="Genomic_DNA"/>
</dbReference>
<proteinExistence type="inferred from homology"/>
<dbReference type="InterPro" id="IPR011442">
    <property type="entry name" value="TAF6_C"/>
</dbReference>
<dbReference type="AlphaFoldDB" id="A0A0G4NBC4"/>
<protein>
    <recommendedName>
        <fullName evidence="6">TBP-associated factor 6</fullName>
    </recommendedName>
    <alternativeName>
        <fullName evidence="7">Transcription initiation factor TFIID subunit 6</fullName>
    </alternativeName>
</protein>
<dbReference type="SUPFAM" id="SSF47113">
    <property type="entry name" value="Histone-fold"/>
    <property type="match status" value="1"/>
</dbReference>
<accession>A0A0G4NBC4</accession>
<evidence type="ECO:0000313" key="10">
    <source>
        <dbReference type="Proteomes" id="UP000045706"/>
    </source>
</evidence>
<dbReference type="GO" id="GO:0005669">
    <property type="term" value="C:transcription factor TFIID complex"/>
    <property type="evidence" value="ECO:0007669"/>
    <property type="project" value="InterPro"/>
</dbReference>
<dbReference type="GO" id="GO:0006325">
    <property type="term" value="P:chromatin organization"/>
    <property type="evidence" value="ECO:0007669"/>
    <property type="project" value="UniProtKB-ARBA"/>
</dbReference>
<dbReference type="GO" id="GO:0051123">
    <property type="term" value="P:RNA polymerase II preinitiation complex assembly"/>
    <property type="evidence" value="ECO:0007669"/>
    <property type="project" value="TreeGrafter"/>
</dbReference>
<dbReference type="InterPro" id="IPR037796">
    <property type="entry name" value="TAF6"/>
</dbReference>
<dbReference type="GO" id="GO:0016251">
    <property type="term" value="F:RNA polymerase II general transcription initiation factor activity"/>
    <property type="evidence" value="ECO:0007669"/>
    <property type="project" value="InterPro"/>
</dbReference>
<evidence type="ECO:0000256" key="4">
    <source>
        <dbReference type="ARBA" id="ARBA00023163"/>
    </source>
</evidence>
<dbReference type="SMART" id="SM00803">
    <property type="entry name" value="TAF"/>
    <property type="match status" value="1"/>
</dbReference>
<evidence type="ECO:0000256" key="6">
    <source>
        <dbReference type="ARBA" id="ARBA00076308"/>
    </source>
</evidence>
<comment type="subcellular location">
    <subcellularLocation>
        <location evidence="1">Nucleus</location>
    </subcellularLocation>
</comment>
<gene>
    <name evidence="9" type="ORF">BN1723_005881</name>
</gene>
<dbReference type="InterPro" id="IPR046344">
    <property type="entry name" value="TAF6_C_sf"/>
</dbReference>
<evidence type="ECO:0000256" key="3">
    <source>
        <dbReference type="ARBA" id="ARBA00023015"/>
    </source>
</evidence>
<dbReference type="PANTHER" id="PTHR10221:SF9">
    <property type="entry name" value="TRANSCRIPTION INITIATION FACTOR TFIID SUBUNIT 6"/>
    <property type="match status" value="1"/>
</dbReference>
<dbReference type="Gene3D" id="1.10.20.10">
    <property type="entry name" value="Histone, subunit A"/>
    <property type="match status" value="1"/>
</dbReference>
<dbReference type="CDD" id="cd08050">
    <property type="entry name" value="TAF6C"/>
    <property type="match status" value="1"/>
</dbReference>
<organism evidence="9 10">
    <name type="scientific">Verticillium longisporum</name>
    <name type="common">Verticillium dahliae var. longisporum</name>
    <dbReference type="NCBI Taxonomy" id="100787"/>
    <lineage>
        <taxon>Eukaryota</taxon>
        <taxon>Fungi</taxon>
        <taxon>Dikarya</taxon>
        <taxon>Ascomycota</taxon>
        <taxon>Pezizomycotina</taxon>
        <taxon>Sordariomycetes</taxon>
        <taxon>Hypocreomycetidae</taxon>
        <taxon>Glomerellales</taxon>
        <taxon>Plectosphaerellaceae</taxon>
        <taxon>Verticillium</taxon>
    </lineage>
</organism>
<dbReference type="GO" id="GO:0046982">
    <property type="term" value="F:protein heterodimerization activity"/>
    <property type="evidence" value="ECO:0007669"/>
    <property type="project" value="InterPro"/>
</dbReference>
<keyword evidence="3" id="KW-0805">Transcription regulation</keyword>
<dbReference type="InterPro" id="IPR004823">
    <property type="entry name" value="TAF_TATA-bd_Histone-like_dom"/>
</dbReference>
<evidence type="ECO:0000256" key="7">
    <source>
        <dbReference type="ARBA" id="ARBA00093655"/>
    </source>
</evidence>
<dbReference type="FunFam" id="1.10.20.10:FF:000033">
    <property type="entry name" value="Transcription initiation factor TFIID complex subunit"/>
    <property type="match status" value="1"/>
</dbReference>
<keyword evidence="5" id="KW-0539">Nucleus</keyword>
<evidence type="ECO:0000256" key="2">
    <source>
        <dbReference type="ARBA" id="ARBA00007688"/>
    </source>
</evidence>
<evidence type="ECO:0000256" key="1">
    <source>
        <dbReference type="ARBA" id="ARBA00004123"/>
    </source>
</evidence>
<dbReference type="PANTHER" id="PTHR10221">
    <property type="entry name" value="TRANSCRIPTION INITIATION FACTOR TFIID SUBUNIT 6"/>
    <property type="match status" value="1"/>
</dbReference>